<evidence type="ECO:0000256" key="1">
    <source>
        <dbReference type="ARBA" id="ARBA00004613"/>
    </source>
</evidence>
<dbReference type="EMBL" id="WKFB01000596">
    <property type="protein sequence ID" value="KAF6719560.1"/>
    <property type="molecule type" value="Genomic_DNA"/>
</dbReference>
<keyword evidence="2" id="KW-0964">Secreted</keyword>
<dbReference type="Proteomes" id="UP000646548">
    <property type="component" value="Unassembled WGS sequence"/>
</dbReference>
<evidence type="ECO:0000259" key="6">
    <source>
        <dbReference type="Pfam" id="PF13330"/>
    </source>
</evidence>
<proteinExistence type="predicted"/>
<keyword evidence="3" id="KW-0732">Signal</keyword>
<dbReference type="Pfam" id="PF13330">
    <property type="entry name" value="Mucin2_WxxW"/>
    <property type="match status" value="2"/>
</dbReference>
<feature type="domain" description="WxxW" evidence="6">
    <location>
        <begin position="235"/>
        <end position="318"/>
    </location>
</feature>
<dbReference type="AlphaFoldDB" id="A0A834BYK2"/>
<feature type="compositionally biased region" description="Polar residues" evidence="5">
    <location>
        <begin position="20"/>
        <end position="88"/>
    </location>
</feature>
<feature type="compositionally biased region" description="Polar residues" evidence="5">
    <location>
        <begin position="98"/>
        <end position="129"/>
    </location>
</feature>
<reference evidence="7" key="1">
    <citation type="journal article" name="BMC Genomics">
        <title>Long-read sequencing and de novo genome assembly of marine medaka (Oryzias melastigma).</title>
        <authorList>
            <person name="Liang P."/>
            <person name="Saqib H.S.A."/>
            <person name="Ni X."/>
            <person name="Shen Y."/>
        </authorList>
    </citation>
    <scope>NUCLEOTIDE SEQUENCE</scope>
    <source>
        <strain evidence="7">Bigg-433</strain>
    </source>
</reference>
<protein>
    <submittedName>
        <fullName evidence="7">Cartilage intermediate layer protein 1</fullName>
    </submittedName>
</protein>
<feature type="compositionally biased region" description="Polar residues" evidence="5">
    <location>
        <begin position="150"/>
        <end position="210"/>
    </location>
</feature>
<sequence>METNKVEAEESFKRREVRTSVVSDAASNQTVSDAASNQTVSDAASNQTVSDAASNQTVSDAASNQTVSDAASNQTVSDRQHQTVSDAATTRLCPTPPATRTVSDAASNQAVSDAASNQTVSDAASNQLCPTPPATRLCPTPPATRLWSDAASNQTVSDAASNQTVSDAASNQTVSDAASNQTVSDAASNQTVSDAASNQTVSDAASNQTVSDAASNRLLVPEDLTVHENLQSDCWTQWFDRDDPTATGDWETLSDLRNQFPDKVCPDPVDLEATTLSGTPADQTGEVFFKYDTTSGFVCRNEDQNGGMCKDYRVRFSCPSSYCTEKVCWTEWFDRDNPSGTGDWELLSDLRRENPGQICETPQYIQAKADSVLGVFKRDKFYIYNPTKGFVCRNEDQTFTDCWDYKVRFGCC</sequence>
<feature type="region of interest" description="Disordered" evidence="5">
    <location>
        <begin position="1"/>
        <end position="210"/>
    </location>
</feature>
<dbReference type="PANTHER" id="PTHR15031:SF4">
    <property type="entry name" value="CARTILAGE INTERMEDIATE LAYER PROTEIN 1"/>
    <property type="match status" value="1"/>
</dbReference>
<comment type="caution">
    <text evidence="7">The sequence shown here is derived from an EMBL/GenBank/DDBJ whole genome shotgun (WGS) entry which is preliminary data.</text>
</comment>
<organism evidence="7 8">
    <name type="scientific">Oryzias melastigma</name>
    <name type="common">Marine medaka</name>
    <dbReference type="NCBI Taxonomy" id="30732"/>
    <lineage>
        <taxon>Eukaryota</taxon>
        <taxon>Metazoa</taxon>
        <taxon>Chordata</taxon>
        <taxon>Craniata</taxon>
        <taxon>Vertebrata</taxon>
        <taxon>Euteleostomi</taxon>
        <taxon>Actinopterygii</taxon>
        <taxon>Neopterygii</taxon>
        <taxon>Teleostei</taxon>
        <taxon>Neoteleostei</taxon>
        <taxon>Acanthomorphata</taxon>
        <taxon>Ovalentaria</taxon>
        <taxon>Atherinomorphae</taxon>
        <taxon>Beloniformes</taxon>
        <taxon>Adrianichthyidae</taxon>
        <taxon>Oryziinae</taxon>
        <taxon>Oryzias</taxon>
    </lineage>
</organism>
<dbReference type="InterPro" id="IPR025155">
    <property type="entry name" value="WxxW_domain"/>
</dbReference>
<dbReference type="InterPro" id="IPR039675">
    <property type="entry name" value="CILP1/CILP2"/>
</dbReference>
<feature type="compositionally biased region" description="Basic and acidic residues" evidence="5">
    <location>
        <begin position="1"/>
        <end position="18"/>
    </location>
</feature>
<dbReference type="GO" id="GO:0005576">
    <property type="term" value="C:extracellular region"/>
    <property type="evidence" value="ECO:0007669"/>
    <property type="project" value="UniProtKB-SubCell"/>
</dbReference>
<evidence type="ECO:0000313" key="8">
    <source>
        <dbReference type="Proteomes" id="UP000646548"/>
    </source>
</evidence>
<accession>A0A834BYK2</accession>
<comment type="subcellular location">
    <subcellularLocation>
        <location evidence="1">Secreted</location>
    </subcellularLocation>
</comment>
<evidence type="ECO:0000256" key="3">
    <source>
        <dbReference type="ARBA" id="ARBA00022729"/>
    </source>
</evidence>
<dbReference type="PANTHER" id="PTHR15031">
    <property type="entry name" value="CARTILAGE INTERMEDIATE LAYER PROTEIN CLIP"/>
    <property type="match status" value="1"/>
</dbReference>
<name>A0A834BYK2_ORYME</name>
<gene>
    <name evidence="7" type="ORF">FQA47_015578</name>
</gene>
<evidence type="ECO:0000256" key="5">
    <source>
        <dbReference type="SAM" id="MobiDB-lite"/>
    </source>
</evidence>
<evidence type="ECO:0000256" key="4">
    <source>
        <dbReference type="ARBA" id="ARBA00023180"/>
    </source>
</evidence>
<feature type="domain" description="WxxW" evidence="6">
    <location>
        <begin position="329"/>
        <end position="411"/>
    </location>
</feature>
<evidence type="ECO:0000313" key="7">
    <source>
        <dbReference type="EMBL" id="KAF6719560.1"/>
    </source>
</evidence>
<keyword evidence="4" id="KW-0325">Glycoprotein</keyword>
<evidence type="ECO:0000256" key="2">
    <source>
        <dbReference type="ARBA" id="ARBA00022525"/>
    </source>
</evidence>